<dbReference type="EMBL" id="HACG01041993">
    <property type="protein sequence ID" value="CEK88858.1"/>
    <property type="molecule type" value="Transcribed_RNA"/>
</dbReference>
<gene>
    <name evidence="1" type="primary">ORF167452</name>
</gene>
<organism evidence="1">
    <name type="scientific">Arion vulgaris</name>
    <dbReference type="NCBI Taxonomy" id="1028688"/>
    <lineage>
        <taxon>Eukaryota</taxon>
        <taxon>Metazoa</taxon>
        <taxon>Spiralia</taxon>
        <taxon>Lophotrochozoa</taxon>
        <taxon>Mollusca</taxon>
        <taxon>Gastropoda</taxon>
        <taxon>Heterobranchia</taxon>
        <taxon>Euthyneura</taxon>
        <taxon>Panpulmonata</taxon>
        <taxon>Eupulmonata</taxon>
        <taxon>Stylommatophora</taxon>
        <taxon>Helicina</taxon>
        <taxon>Arionoidea</taxon>
        <taxon>Arionidae</taxon>
        <taxon>Arion</taxon>
    </lineage>
</organism>
<dbReference type="AlphaFoldDB" id="A0A0B7B771"/>
<sequence length="55" mass="6497">MTTNYVRKLYLNGHQNSRTRYEPQLEPITKGGHEKRRMVCIYVALCYIFARGDTC</sequence>
<proteinExistence type="predicted"/>
<reference evidence="1" key="1">
    <citation type="submission" date="2014-12" db="EMBL/GenBank/DDBJ databases">
        <title>Insight into the proteome of Arion vulgaris.</title>
        <authorList>
            <person name="Aradska J."/>
            <person name="Bulat T."/>
            <person name="Smidak R."/>
            <person name="Sarate P."/>
            <person name="Gangsoo J."/>
            <person name="Sialana F."/>
            <person name="Bilban M."/>
            <person name="Lubec G."/>
        </authorList>
    </citation>
    <scope>NUCLEOTIDE SEQUENCE</scope>
    <source>
        <tissue evidence="1">Skin</tissue>
    </source>
</reference>
<name>A0A0B7B771_9EUPU</name>
<accession>A0A0B7B771</accession>
<evidence type="ECO:0000313" key="1">
    <source>
        <dbReference type="EMBL" id="CEK88858.1"/>
    </source>
</evidence>
<protein>
    <submittedName>
        <fullName evidence="1">Uncharacterized protein</fullName>
    </submittedName>
</protein>